<dbReference type="AlphaFoldDB" id="A0AB40BQC5"/>
<keyword evidence="3" id="KW-1185">Reference proteome</keyword>
<evidence type="ECO:0000313" key="4">
    <source>
        <dbReference type="RefSeq" id="XP_039129125.1"/>
    </source>
</evidence>
<dbReference type="Proteomes" id="UP001515500">
    <property type="component" value="Chromosome 7"/>
</dbReference>
<accession>A0AB40BQC5</accession>
<evidence type="ECO:0000313" key="3">
    <source>
        <dbReference type="Proteomes" id="UP001515500"/>
    </source>
</evidence>
<keyword evidence="1" id="KW-0732">Signal</keyword>
<name>A0AB40BQC5_DIOCR</name>
<sequence length="618" mass="67657">MSKNMHCFTNHLHLLLLLLLQLKNTCVISGEPPAESLPLPPQPSIAVQNASVEYMDPTLPPLLPTQNPKCSLHLLQEDFADTIGAPPTYVAFSPPPDCPAPWSRVILDFSGVASDIQQDRIAAIWLDGSEILRTSTPMPMSPGVFWRVRKDVTRYSALLRQPPGGTATENILSMMLENSNTTFPGVYSVNITLHFYRGVIHEEELVENEPFKLSAHPTSKGLYKKPADKIIPISNIAGNGSTGFWFQLTNETEPPTVSVMVPNNAYRAVIEIYVSHHGNDEYWYANPLRSNGPELQEVGIGLVAPQANGGFRQVVALIDGRYAGGAIPFPVIQPGSLNPFFWAPVSAIGAYDYPSYDLDITPFVGTLLDGQPHEFGLTVKDCQPYWLISANLHLWLDAWSDEVEGKLVRYKVPPLRLSRQADWKEMEGKSEMEGAAIIRFSGWVSSSLGNVSTSIRHKVKFKSHVEMQDKGATKQVEIESKSRINTRIERDDMVVGRVLVDTEAPLQLEIISSNGGGGTRFHKTKLTHGLAELMSMTAGKAAAFSAISDRQDSEGSVLMQDGIGVWGKGDTKSVYKFKDDKTCYLRTVNMVGGKVKEDEASASCAAAGLTGSTAVSTL</sequence>
<dbReference type="InterPro" id="IPR021102">
    <property type="entry name" value="PNGase_A"/>
</dbReference>
<organism evidence="3 4">
    <name type="scientific">Dioscorea cayennensis subsp. rotundata</name>
    <name type="common">White Guinea yam</name>
    <name type="synonym">Dioscorea rotundata</name>
    <dbReference type="NCBI Taxonomy" id="55577"/>
    <lineage>
        <taxon>Eukaryota</taxon>
        <taxon>Viridiplantae</taxon>
        <taxon>Streptophyta</taxon>
        <taxon>Embryophyta</taxon>
        <taxon>Tracheophyta</taxon>
        <taxon>Spermatophyta</taxon>
        <taxon>Magnoliopsida</taxon>
        <taxon>Liliopsida</taxon>
        <taxon>Dioscoreales</taxon>
        <taxon>Dioscoreaceae</taxon>
        <taxon>Dioscorea</taxon>
    </lineage>
</organism>
<reference evidence="4" key="1">
    <citation type="submission" date="2025-08" db="UniProtKB">
        <authorList>
            <consortium name="RefSeq"/>
        </authorList>
    </citation>
    <scope>IDENTIFICATION</scope>
</reference>
<dbReference type="RefSeq" id="XP_039129125.1">
    <property type="nucleotide sequence ID" value="XM_039273191.1"/>
</dbReference>
<feature type="domain" description="Peptide N-acetyl-beta-D-glucosaminyl asparaginase amidase A N-terminal" evidence="2">
    <location>
        <begin position="65"/>
        <end position="411"/>
    </location>
</feature>
<proteinExistence type="predicted"/>
<dbReference type="Pfam" id="PF12222">
    <property type="entry name" value="PNGaseA"/>
    <property type="match status" value="1"/>
</dbReference>
<dbReference type="PANTHER" id="PTHR31104">
    <property type="entry name" value="PEPTIDE-N4-(N-ACETYL-BETA-GLUCOSAMINYL)ASPARAGINE AMIDASE A PROTEIN"/>
    <property type="match status" value="1"/>
</dbReference>
<feature type="chain" id="PRO_5044337836" evidence="1">
    <location>
        <begin position="31"/>
        <end position="618"/>
    </location>
</feature>
<dbReference type="InterPro" id="IPR056948">
    <property type="entry name" value="PNGaseA_N"/>
</dbReference>
<dbReference type="GeneID" id="120265321"/>
<protein>
    <submittedName>
        <fullName evidence="4">Peptide-N4-(N-acetyl-beta- glucosaminyl)asparagine amidase A-like</fullName>
    </submittedName>
</protein>
<gene>
    <name evidence="4" type="primary">LOC120265321</name>
</gene>
<evidence type="ECO:0000259" key="2">
    <source>
        <dbReference type="Pfam" id="PF12222"/>
    </source>
</evidence>
<evidence type="ECO:0000256" key="1">
    <source>
        <dbReference type="SAM" id="SignalP"/>
    </source>
</evidence>
<feature type="signal peptide" evidence="1">
    <location>
        <begin position="1"/>
        <end position="30"/>
    </location>
</feature>